<dbReference type="AlphaFoldDB" id="A0A1H6TNZ8"/>
<protein>
    <submittedName>
        <fullName evidence="9">Membrane associated serine protease, rhomboid family</fullName>
    </submittedName>
</protein>
<dbReference type="InterPro" id="IPR022764">
    <property type="entry name" value="Peptidase_S54_rhomboid_dom"/>
</dbReference>
<feature type="domain" description="Peptidase S54 rhomboid" evidence="8">
    <location>
        <begin position="397"/>
        <end position="534"/>
    </location>
</feature>
<feature type="transmembrane region" description="Helical" evidence="7">
    <location>
        <begin position="111"/>
        <end position="132"/>
    </location>
</feature>
<feature type="transmembrane region" description="Helical" evidence="7">
    <location>
        <begin position="436"/>
        <end position="457"/>
    </location>
</feature>
<evidence type="ECO:0000256" key="6">
    <source>
        <dbReference type="ARBA" id="ARBA00023136"/>
    </source>
</evidence>
<dbReference type="EMBL" id="FNYS01000005">
    <property type="protein sequence ID" value="SEI81763.1"/>
    <property type="molecule type" value="Genomic_DNA"/>
</dbReference>
<feature type="transmembrane region" description="Helical" evidence="7">
    <location>
        <begin position="516"/>
        <end position="536"/>
    </location>
</feature>
<dbReference type="InterPro" id="IPR035952">
    <property type="entry name" value="Rhomboid-like_sf"/>
</dbReference>
<sequence length="540" mass="62558">MCIQNEGNKKGIQFFRDIKVIIVKPNLTYSIPMKVLLEKMRLIFLPFVGIVFFFLLGYTLLNWVVTIQLRVDIKEDITSFWIPMGLAAVLVYWLLYPRIKLLQFKNENYHFLYAMLAIITMWGTTIMTQNYLLTSTGKLTHLEDVTQLVNQKQTKYYTLGQYYIDKNNIAKEEILSISGRHNDNFNMNIYVAMPIHKRFSTKLESNHKYWLAKNYSKTIDNKSSQSEKEYQYRRFLKRVEIDFSNETFNDFTFLEVLGNTGKRRDFQTALQNKGQSIEGGVLFFEAHTEAFENRNKVTLKWILLALGGGILLFFILLLKPKFHKTRLQNFKTNKTKRNNELLYLFVPQKGFFVTPIILNLNIILFIYMLFAYGEAVSIRSQDLLDIGANYRPLVLEGQWWRLLTNIFLHGGLMHLFVNMAGLLFISIFLEKYLGSIRYAAVYLISGVFASLCNIWWYKATISVGASGAIFGLYGFLLVSLLRKNVPRDMDKRFLIIVCAFIGVNLLMGLSEGIDNAAHIGGLISGLILGLFMSKYVRDEE</sequence>
<comment type="subcellular location">
    <subcellularLocation>
        <location evidence="1">Membrane</location>
        <topology evidence="1">Multi-pass membrane protein</topology>
    </subcellularLocation>
</comment>
<evidence type="ECO:0000256" key="3">
    <source>
        <dbReference type="ARBA" id="ARBA00022692"/>
    </source>
</evidence>
<reference evidence="9 10" key="1">
    <citation type="submission" date="2016-10" db="EMBL/GenBank/DDBJ databases">
        <authorList>
            <person name="de Groot N.N."/>
        </authorList>
    </citation>
    <scope>NUCLEOTIDE SEQUENCE [LARGE SCALE GENOMIC DNA]</scope>
    <source>
        <strain evidence="9 10">DSM 23048</strain>
    </source>
</reference>
<evidence type="ECO:0000256" key="1">
    <source>
        <dbReference type="ARBA" id="ARBA00004141"/>
    </source>
</evidence>
<evidence type="ECO:0000256" key="2">
    <source>
        <dbReference type="ARBA" id="ARBA00009045"/>
    </source>
</evidence>
<gene>
    <name evidence="9" type="ORF">SAMN04488018_10571</name>
</gene>
<proteinExistence type="inferred from homology"/>
<feature type="transmembrane region" description="Helical" evidence="7">
    <location>
        <begin position="301"/>
        <end position="320"/>
    </location>
</feature>
<dbReference type="InterPro" id="IPR050925">
    <property type="entry name" value="Rhomboid_protease_S54"/>
</dbReference>
<keyword evidence="4" id="KW-0378">Hydrolase</keyword>
<keyword evidence="5 7" id="KW-1133">Transmembrane helix</keyword>
<accession>A0A1H6TNZ8</accession>
<feature type="transmembrane region" description="Helical" evidence="7">
    <location>
        <begin position="80"/>
        <end position="99"/>
    </location>
</feature>
<organism evidence="9 10">
    <name type="scientific">Myroides marinus</name>
    <dbReference type="NCBI Taxonomy" id="703342"/>
    <lineage>
        <taxon>Bacteria</taxon>
        <taxon>Pseudomonadati</taxon>
        <taxon>Bacteroidota</taxon>
        <taxon>Flavobacteriia</taxon>
        <taxon>Flavobacteriales</taxon>
        <taxon>Flavobacteriaceae</taxon>
        <taxon>Myroides</taxon>
    </lineage>
</organism>
<keyword evidence="6 7" id="KW-0472">Membrane</keyword>
<feature type="transmembrane region" description="Helical" evidence="7">
    <location>
        <begin position="42"/>
        <end position="60"/>
    </location>
</feature>
<feature type="transmembrane region" description="Helical" evidence="7">
    <location>
        <begin position="493"/>
        <end position="510"/>
    </location>
</feature>
<evidence type="ECO:0000313" key="10">
    <source>
        <dbReference type="Proteomes" id="UP000183077"/>
    </source>
</evidence>
<dbReference type="PANTHER" id="PTHR43731">
    <property type="entry name" value="RHOMBOID PROTEASE"/>
    <property type="match status" value="1"/>
</dbReference>
<dbReference type="GO" id="GO:0004252">
    <property type="term" value="F:serine-type endopeptidase activity"/>
    <property type="evidence" value="ECO:0007669"/>
    <property type="project" value="InterPro"/>
</dbReference>
<dbReference type="Gene3D" id="1.20.1540.10">
    <property type="entry name" value="Rhomboid-like"/>
    <property type="match status" value="1"/>
</dbReference>
<evidence type="ECO:0000256" key="4">
    <source>
        <dbReference type="ARBA" id="ARBA00022801"/>
    </source>
</evidence>
<evidence type="ECO:0000313" key="9">
    <source>
        <dbReference type="EMBL" id="SEI81763.1"/>
    </source>
</evidence>
<feature type="transmembrane region" description="Helical" evidence="7">
    <location>
        <begin position="463"/>
        <end position="481"/>
    </location>
</feature>
<comment type="similarity">
    <text evidence="2">Belongs to the peptidase S54 family.</text>
</comment>
<feature type="transmembrane region" description="Helical" evidence="7">
    <location>
        <begin position="341"/>
        <end position="370"/>
    </location>
</feature>
<feature type="transmembrane region" description="Helical" evidence="7">
    <location>
        <begin position="406"/>
        <end position="429"/>
    </location>
</feature>
<dbReference type="SUPFAM" id="SSF144091">
    <property type="entry name" value="Rhomboid-like"/>
    <property type="match status" value="1"/>
</dbReference>
<keyword evidence="9" id="KW-0645">Protease</keyword>
<dbReference type="GO" id="GO:0016020">
    <property type="term" value="C:membrane"/>
    <property type="evidence" value="ECO:0007669"/>
    <property type="project" value="UniProtKB-SubCell"/>
</dbReference>
<dbReference type="Proteomes" id="UP000183077">
    <property type="component" value="Unassembled WGS sequence"/>
</dbReference>
<keyword evidence="3 7" id="KW-0812">Transmembrane</keyword>
<dbReference type="PANTHER" id="PTHR43731:SF14">
    <property type="entry name" value="PRESENILIN-ASSOCIATED RHOMBOID-LIKE PROTEIN, MITOCHONDRIAL"/>
    <property type="match status" value="1"/>
</dbReference>
<dbReference type="Pfam" id="PF01694">
    <property type="entry name" value="Rhomboid"/>
    <property type="match status" value="1"/>
</dbReference>
<evidence type="ECO:0000259" key="8">
    <source>
        <dbReference type="Pfam" id="PF01694"/>
    </source>
</evidence>
<name>A0A1H6TNZ8_9FLAO</name>
<evidence type="ECO:0000256" key="7">
    <source>
        <dbReference type="SAM" id="Phobius"/>
    </source>
</evidence>
<evidence type="ECO:0000256" key="5">
    <source>
        <dbReference type="ARBA" id="ARBA00022989"/>
    </source>
</evidence>
<dbReference type="GO" id="GO:0006508">
    <property type="term" value="P:proteolysis"/>
    <property type="evidence" value="ECO:0007669"/>
    <property type="project" value="UniProtKB-KW"/>
</dbReference>